<comment type="caution">
    <text evidence="11">The sequence shown here is derived from an EMBL/GenBank/DDBJ whole genome shotgun (WGS) entry which is preliminary data.</text>
</comment>
<name>A0A6B3RQF7_9RHOB</name>
<dbReference type="InterPro" id="IPR052351">
    <property type="entry name" value="Ornithine_N-alpha-AT"/>
</dbReference>
<keyword evidence="12" id="KW-1185">Reference proteome</keyword>
<evidence type="ECO:0000256" key="7">
    <source>
        <dbReference type="ARBA" id="ARBA00039058"/>
    </source>
</evidence>
<comment type="catalytic activity">
    <reaction evidence="10">
        <text>a (3R)-hydroxyacyl-[ACP] + L-ornithine = a lyso-ornithine lipid + holo-[ACP] + H(+)</text>
        <dbReference type="Rhea" id="RHEA:20633"/>
        <dbReference type="Rhea" id="RHEA-COMP:9685"/>
        <dbReference type="Rhea" id="RHEA-COMP:9945"/>
        <dbReference type="ChEBI" id="CHEBI:15378"/>
        <dbReference type="ChEBI" id="CHEBI:46911"/>
        <dbReference type="ChEBI" id="CHEBI:64479"/>
        <dbReference type="ChEBI" id="CHEBI:78827"/>
        <dbReference type="ChEBI" id="CHEBI:138482"/>
        <dbReference type="EC" id="2.3.2.30"/>
    </reaction>
    <physiologicalReaction direction="left-to-right" evidence="10">
        <dbReference type="Rhea" id="RHEA:20634"/>
    </physiologicalReaction>
</comment>
<keyword evidence="2" id="KW-0444">Lipid biosynthesis</keyword>
<organism evidence="11 12">
    <name type="scientific">Pseudotabrizicola algicola</name>
    <dbReference type="NCBI Taxonomy" id="2709381"/>
    <lineage>
        <taxon>Bacteria</taxon>
        <taxon>Pseudomonadati</taxon>
        <taxon>Pseudomonadota</taxon>
        <taxon>Alphaproteobacteria</taxon>
        <taxon>Rhodobacterales</taxon>
        <taxon>Paracoccaceae</taxon>
        <taxon>Pseudotabrizicola</taxon>
    </lineage>
</organism>
<evidence type="ECO:0000256" key="9">
    <source>
        <dbReference type="ARBA" id="ARBA00045724"/>
    </source>
</evidence>
<evidence type="ECO:0000256" key="6">
    <source>
        <dbReference type="ARBA" id="ARBA00038095"/>
    </source>
</evidence>
<reference evidence="11 12" key="1">
    <citation type="submission" date="2020-02" db="EMBL/GenBank/DDBJ databases">
        <title>Rhodobacter algicola sp. nov., isolated from microalga culture.</title>
        <authorList>
            <person name="Park C.-Y."/>
        </authorList>
    </citation>
    <scope>NUCLEOTIDE SEQUENCE [LARGE SCALE GENOMIC DNA]</scope>
    <source>
        <strain evidence="11 12">ETT8</strain>
    </source>
</reference>
<dbReference type="GO" id="GO:0006629">
    <property type="term" value="P:lipid metabolic process"/>
    <property type="evidence" value="ECO:0007669"/>
    <property type="project" value="UniProtKB-KW"/>
</dbReference>
<dbReference type="Proteomes" id="UP000481421">
    <property type="component" value="Unassembled WGS sequence"/>
</dbReference>
<dbReference type="SUPFAM" id="SSF55729">
    <property type="entry name" value="Acyl-CoA N-acyltransferases (Nat)"/>
    <property type="match status" value="1"/>
</dbReference>
<evidence type="ECO:0000256" key="5">
    <source>
        <dbReference type="ARBA" id="ARBA00023315"/>
    </source>
</evidence>
<evidence type="ECO:0000256" key="8">
    <source>
        <dbReference type="ARBA" id="ARBA00039866"/>
    </source>
</evidence>
<dbReference type="EMBL" id="JAAIKE010000010">
    <property type="protein sequence ID" value="NEX48327.1"/>
    <property type="molecule type" value="Genomic_DNA"/>
</dbReference>
<dbReference type="PANTHER" id="PTHR37323">
    <property type="entry name" value="GCN5-RELATED N-ACETYLTRANSFERASE"/>
    <property type="match status" value="1"/>
</dbReference>
<dbReference type="EC" id="2.3.2.30" evidence="7"/>
<dbReference type="RefSeq" id="WP_164614911.1">
    <property type="nucleotide sequence ID" value="NZ_JAAIKE010000010.1"/>
</dbReference>
<keyword evidence="3 11" id="KW-0808">Transferase</keyword>
<dbReference type="Pfam" id="PF13444">
    <property type="entry name" value="Acetyltransf_5"/>
    <property type="match status" value="1"/>
</dbReference>
<evidence type="ECO:0000256" key="3">
    <source>
        <dbReference type="ARBA" id="ARBA00022679"/>
    </source>
</evidence>
<gene>
    <name evidence="11" type="ORF">G3572_19140</name>
</gene>
<evidence type="ECO:0000256" key="1">
    <source>
        <dbReference type="ARBA" id="ARBA00005189"/>
    </source>
</evidence>
<protein>
    <recommendedName>
        <fullName evidence="8">L-ornithine N(alpha)-acyltransferase</fullName>
        <ecNumber evidence="7">2.3.2.30</ecNumber>
    </recommendedName>
</protein>
<proteinExistence type="inferred from homology"/>
<comment type="function">
    <text evidence="9">Catalyzes the first step in the biosynthesis of ornithine lipids, which are phosphorus-free membrane lipids. Catalyzes the 3-hydroxyacyl-acyl carrier protein-dependent acylation of ornithine to form lyso-ornithine lipid (LOL).</text>
</comment>
<evidence type="ECO:0000313" key="12">
    <source>
        <dbReference type="Proteomes" id="UP000481421"/>
    </source>
</evidence>
<keyword evidence="5" id="KW-0012">Acyltransferase</keyword>
<accession>A0A6B3RQF7</accession>
<comment type="pathway">
    <text evidence="1">Lipid metabolism.</text>
</comment>
<evidence type="ECO:0000313" key="11">
    <source>
        <dbReference type="EMBL" id="NEX48327.1"/>
    </source>
</evidence>
<dbReference type="AlphaFoldDB" id="A0A6B3RQF7"/>
<sequence>MTKRQAEDRYTARLATDEADIASALRLRYRVFVTELGADGPGVDHVLQVERDEFDAVFDHLVLVDRWADPAQGEHVVGVYRLLPCDRMRQIGRFYSASEFDLAPLLASGRRLLELGRSCIHADHRGGTGMFHLWNALARYVIEREIEILFGAASFPGTDLARLAAPLSLLHHAHLAPPALRVRALGDDPARQHLLPAAQVDRRLALAQTPALIKAYLRLGGYVGDGVFVDHAFNTTDVCLVMDTAAMSRKHKDFYVRKGESA</sequence>
<evidence type="ECO:0000256" key="4">
    <source>
        <dbReference type="ARBA" id="ARBA00023098"/>
    </source>
</evidence>
<evidence type="ECO:0000256" key="2">
    <source>
        <dbReference type="ARBA" id="ARBA00022516"/>
    </source>
</evidence>
<dbReference type="InterPro" id="IPR016181">
    <property type="entry name" value="Acyl_CoA_acyltransferase"/>
</dbReference>
<evidence type="ECO:0000256" key="10">
    <source>
        <dbReference type="ARBA" id="ARBA00047785"/>
    </source>
</evidence>
<dbReference type="Gene3D" id="3.40.630.30">
    <property type="match status" value="1"/>
</dbReference>
<keyword evidence="4" id="KW-0443">Lipid metabolism</keyword>
<dbReference type="GO" id="GO:0043810">
    <property type="term" value="F:ornithine-acyl [acyl carrier protein] N-acyltransferase activity"/>
    <property type="evidence" value="ECO:0007669"/>
    <property type="project" value="UniProtKB-EC"/>
</dbReference>
<dbReference type="PANTHER" id="PTHR37323:SF1">
    <property type="entry name" value="L-ORNITHINE N(ALPHA)-ACYLTRANSFERASE"/>
    <property type="match status" value="1"/>
</dbReference>
<comment type="similarity">
    <text evidence="6">Belongs to the acetyltransferase family. OlsB subfamily.</text>
</comment>